<feature type="domain" description="Cupin type-2" evidence="1">
    <location>
        <begin position="24"/>
        <end position="94"/>
    </location>
</feature>
<dbReference type="EMBL" id="CP102774">
    <property type="protein sequence ID" value="UZF89468.1"/>
    <property type="molecule type" value="Genomic_DNA"/>
</dbReference>
<dbReference type="AlphaFoldDB" id="A0A9E7ZR17"/>
<dbReference type="SUPFAM" id="SSF51182">
    <property type="entry name" value="RmlC-like cupins"/>
    <property type="match status" value="1"/>
</dbReference>
<protein>
    <submittedName>
        <fullName evidence="2">Cupin domain-containing protein</fullName>
    </submittedName>
</protein>
<dbReference type="InterPro" id="IPR014710">
    <property type="entry name" value="RmlC-like_jellyroll"/>
</dbReference>
<reference evidence="2" key="1">
    <citation type="submission" date="2022-08" db="EMBL/GenBank/DDBJ databases">
        <title>Complete Genome Sequences of 2 Bosea sp. soil isolates.</title>
        <authorList>
            <person name="Alvarez Arevalo M."/>
            <person name="Sterndorff E.B."/>
            <person name="Faurdal D."/>
            <person name="Joergensen T.S."/>
            <person name="Weber T."/>
        </authorList>
    </citation>
    <scope>NUCLEOTIDE SEQUENCE</scope>
    <source>
        <strain evidence="2">NBC_00436</strain>
    </source>
</reference>
<evidence type="ECO:0000313" key="2">
    <source>
        <dbReference type="EMBL" id="UZF89468.1"/>
    </source>
</evidence>
<evidence type="ECO:0000259" key="1">
    <source>
        <dbReference type="Pfam" id="PF07883"/>
    </source>
</evidence>
<name>A0A9E7ZR17_9HYPH</name>
<proteinExistence type="predicted"/>
<dbReference type="InterPro" id="IPR013096">
    <property type="entry name" value="Cupin_2"/>
</dbReference>
<dbReference type="Pfam" id="PF07883">
    <property type="entry name" value="Cupin_2"/>
    <property type="match status" value="1"/>
</dbReference>
<accession>A0A9E7ZR17</accession>
<dbReference type="Gene3D" id="2.60.120.10">
    <property type="entry name" value="Jelly Rolls"/>
    <property type="match status" value="1"/>
</dbReference>
<gene>
    <name evidence="2" type="ORF">NWE54_12080</name>
</gene>
<organism evidence="2">
    <name type="scientific">Bosea sp. NBC_00436</name>
    <dbReference type="NCBI Taxonomy" id="2969620"/>
    <lineage>
        <taxon>Bacteria</taxon>
        <taxon>Pseudomonadati</taxon>
        <taxon>Pseudomonadota</taxon>
        <taxon>Alphaproteobacteria</taxon>
        <taxon>Hyphomicrobiales</taxon>
        <taxon>Boseaceae</taxon>
        <taxon>Bosea</taxon>
    </lineage>
</organism>
<dbReference type="InterPro" id="IPR011051">
    <property type="entry name" value="RmlC_Cupin_sf"/>
</dbReference>
<sequence length="108" mass="12009">MAFTCTIPATPTVQQDDETIRITRWDFEPGAVTGWHEHGWPYFVVMLVAGTLRIHNGTEISDVPLAQGQAYMRPAGIRHDVMNGSEHPIAFVEIEVKQPGALKELTLP</sequence>